<gene>
    <name evidence="8" type="ORF">UFOPK1413_00729</name>
</gene>
<dbReference type="PANTHER" id="PTHR30353:SF0">
    <property type="entry name" value="TRANSMEMBRANE PROTEIN"/>
    <property type="match status" value="1"/>
</dbReference>
<reference evidence="8" key="1">
    <citation type="submission" date="2020-05" db="EMBL/GenBank/DDBJ databases">
        <authorList>
            <person name="Chiriac C."/>
            <person name="Salcher M."/>
            <person name="Ghai R."/>
            <person name="Kavagutti S V."/>
        </authorList>
    </citation>
    <scope>NUCLEOTIDE SEQUENCE</scope>
</reference>
<evidence type="ECO:0000256" key="4">
    <source>
        <dbReference type="ARBA" id="ARBA00022989"/>
    </source>
</evidence>
<sequence length="213" mass="22778">MIMAASQDLLPWFNDTIATAGVVAFYLLVWGLVFAGTGLFIGAFIPFITGDTLLFASGLLAATIVGVDVFVLAIGTGIAAFMGDQLGFVMGRNLGRPYLDARTSPRMAKIVAGVEVMYTRYGWWSVVVARFVPYGRVFIPWIAGIGRMDYYRFLTSNATGAVLWGIGLTLAGYGAHFIPGVKSAAYVIAGVVISLSLIAGYRAWRANKAVEGN</sequence>
<name>A0A6J6BPF0_9ZZZZ</name>
<dbReference type="GO" id="GO:0005886">
    <property type="term" value="C:plasma membrane"/>
    <property type="evidence" value="ECO:0007669"/>
    <property type="project" value="UniProtKB-SubCell"/>
</dbReference>
<evidence type="ECO:0000256" key="3">
    <source>
        <dbReference type="ARBA" id="ARBA00022692"/>
    </source>
</evidence>
<evidence type="ECO:0000313" key="8">
    <source>
        <dbReference type="EMBL" id="CAB4540951.1"/>
    </source>
</evidence>
<keyword evidence="5 6" id="KW-0472">Membrane</keyword>
<feature type="transmembrane region" description="Helical" evidence="6">
    <location>
        <begin position="20"/>
        <end position="47"/>
    </location>
</feature>
<feature type="transmembrane region" description="Helical" evidence="6">
    <location>
        <begin position="59"/>
        <end position="82"/>
    </location>
</feature>
<keyword evidence="2" id="KW-1003">Cell membrane</keyword>
<proteinExistence type="predicted"/>
<dbReference type="Pfam" id="PF09335">
    <property type="entry name" value="VTT_dom"/>
    <property type="match status" value="1"/>
</dbReference>
<protein>
    <submittedName>
        <fullName evidence="8">Unannotated protein</fullName>
    </submittedName>
</protein>
<dbReference type="InterPro" id="IPR032818">
    <property type="entry name" value="DedA-like"/>
</dbReference>
<accession>A0A6J6BPF0</accession>
<dbReference type="AlphaFoldDB" id="A0A6J6BPF0"/>
<evidence type="ECO:0000256" key="5">
    <source>
        <dbReference type="ARBA" id="ARBA00023136"/>
    </source>
</evidence>
<dbReference type="EMBL" id="CAEZSG010000108">
    <property type="protein sequence ID" value="CAB4540951.1"/>
    <property type="molecule type" value="Genomic_DNA"/>
</dbReference>
<evidence type="ECO:0000256" key="6">
    <source>
        <dbReference type="SAM" id="Phobius"/>
    </source>
</evidence>
<comment type="subcellular location">
    <subcellularLocation>
        <location evidence="1">Cell membrane</location>
        <topology evidence="1">Multi-pass membrane protein</topology>
    </subcellularLocation>
</comment>
<feature type="domain" description="VTT" evidence="7">
    <location>
        <begin position="52"/>
        <end position="173"/>
    </location>
</feature>
<dbReference type="PANTHER" id="PTHR30353">
    <property type="entry name" value="INNER MEMBRANE PROTEIN DEDA-RELATED"/>
    <property type="match status" value="1"/>
</dbReference>
<dbReference type="InterPro" id="IPR032816">
    <property type="entry name" value="VTT_dom"/>
</dbReference>
<evidence type="ECO:0000256" key="2">
    <source>
        <dbReference type="ARBA" id="ARBA00022475"/>
    </source>
</evidence>
<organism evidence="8">
    <name type="scientific">freshwater metagenome</name>
    <dbReference type="NCBI Taxonomy" id="449393"/>
    <lineage>
        <taxon>unclassified sequences</taxon>
        <taxon>metagenomes</taxon>
        <taxon>ecological metagenomes</taxon>
    </lineage>
</organism>
<keyword evidence="4 6" id="KW-1133">Transmembrane helix</keyword>
<keyword evidence="3 6" id="KW-0812">Transmembrane</keyword>
<evidence type="ECO:0000256" key="1">
    <source>
        <dbReference type="ARBA" id="ARBA00004651"/>
    </source>
</evidence>
<feature type="transmembrane region" description="Helical" evidence="6">
    <location>
        <begin position="158"/>
        <end position="178"/>
    </location>
</feature>
<evidence type="ECO:0000259" key="7">
    <source>
        <dbReference type="Pfam" id="PF09335"/>
    </source>
</evidence>
<feature type="transmembrane region" description="Helical" evidence="6">
    <location>
        <begin position="184"/>
        <end position="204"/>
    </location>
</feature>